<accession>A0AAD8XL72</accession>
<dbReference type="RefSeq" id="XP_060369507.1">
    <property type="nucleotide sequence ID" value="XM_060502389.1"/>
</dbReference>
<reference evidence="3" key="1">
    <citation type="submission" date="2021-12" db="EMBL/GenBank/DDBJ databases">
        <title>Comparative genomics, transcriptomics and evolutionary studies reveal genomic signatures of adaptation to plant cell wall in hemibiotrophic fungi.</title>
        <authorList>
            <consortium name="DOE Joint Genome Institute"/>
            <person name="Baroncelli R."/>
            <person name="Diaz J.F."/>
            <person name="Benocci T."/>
            <person name="Peng M."/>
            <person name="Battaglia E."/>
            <person name="Haridas S."/>
            <person name="Andreopoulos W."/>
            <person name="Labutti K."/>
            <person name="Pangilinan J."/>
            <person name="Floch G.L."/>
            <person name="Makela M.R."/>
            <person name="Henrissat B."/>
            <person name="Grigoriev I.V."/>
            <person name="Crouch J.A."/>
            <person name="De Vries R.P."/>
            <person name="Sukno S.A."/>
            <person name="Thon M.R."/>
        </authorList>
    </citation>
    <scope>NUCLEOTIDE SEQUENCE</scope>
    <source>
        <strain evidence="3">CBS 112980</strain>
    </source>
</reference>
<organism evidence="3 4">
    <name type="scientific">Glomerella acutata</name>
    <name type="common">Colletotrichum acutatum</name>
    <dbReference type="NCBI Taxonomy" id="27357"/>
    <lineage>
        <taxon>Eukaryota</taxon>
        <taxon>Fungi</taxon>
        <taxon>Dikarya</taxon>
        <taxon>Ascomycota</taxon>
        <taxon>Pezizomycotina</taxon>
        <taxon>Sordariomycetes</taxon>
        <taxon>Hypocreomycetidae</taxon>
        <taxon>Glomerellales</taxon>
        <taxon>Glomerellaceae</taxon>
        <taxon>Colletotrichum</taxon>
        <taxon>Colletotrichum acutatum species complex</taxon>
    </lineage>
</organism>
<feature type="compositionally biased region" description="Polar residues" evidence="1">
    <location>
        <begin position="105"/>
        <end position="114"/>
    </location>
</feature>
<comment type="caution">
    <text evidence="3">The sequence shown here is derived from an EMBL/GenBank/DDBJ whole genome shotgun (WGS) entry which is preliminary data.</text>
</comment>
<evidence type="ECO:0000256" key="2">
    <source>
        <dbReference type="SAM" id="SignalP"/>
    </source>
</evidence>
<dbReference type="EMBL" id="JAHMHS010000011">
    <property type="protein sequence ID" value="KAK1729452.1"/>
    <property type="molecule type" value="Genomic_DNA"/>
</dbReference>
<dbReference type="Proteomes" id="UP001244207">
    <property type="component" value="Unassembled WGS sequence"/>
</dbReference>
<evidence type="ECO:0000256" key="1">
    <source>
        <dbReference type="SAM" id="MobiDB-lite"/>
    </source>
</evidence>
<gene>
    <name evidence="3" type="ORF">BDZ83DRAFT_32428</name>
</gene>
<dbReference type="GeneID" id="85386288"/>
<keyword evidence="2" id="KW-0732">Signal</keyword>
<protein>
    <recommendedName>
        <fullName evidence="5">Secreted protein</fullName>
    </recommendedName>
</protein>
<evidence type="ECO:0000313" key="4">
    <source>
        <dbReference type="Proteomes" id="UP001244207"/>
    </source>
</evidence>
<dbReference type="AlphaFoldDB" id="A0AAD8XL72"/>
<feature type="chain" id="PRO_5042290228" description="Secreted protein" evidence="2">
    <location>
        <begin position="24"/>
        <end position="114"/>
    </location>
</feature>
<feature type="signal peptide" evidence="2">
    <location>
        <begin position="1"/>
        <end position="23"/>
    </location>
</feature>
<name>A0AAD8XL72_GLOAC</name>
<feature type="region of interest" description="Disordered" evidence="1">
    <location>
        <begin position="92"/>
        <end position="114"/>
    </location>
</feature>
<evidence type="ECO:0000313" key="3">
    <source>
        <dbReference type="EMBL" id="KAK1729452.1"/>
    </source>
</evidence>
<feature type="compositionally biased region" description="Basic and acidic residues" evidence="1">
    <location>
        <begin position="92"/>
        <end position="102"/>
    </location>
</feature>
<proteinExistence type="predicted"/>
<evidence type="ECO:0008006" key="5">
    <source>
        <dbReference type="Google" id="ProtNLM"/>
    </source>
</evidence>
<sequence length="114" mass="12913">MRLMQNLLAFGIILVSFLWVCYTGNAPTAQSNPSFKLKPRPPCAFKEHSIKDLDAPRPASHWGHIRIFPAMGASGQWMQVVWSQWVQAKVGEEEKESKRDLPRNAWSTQSMATS</sequence>
<keyword evidence="4" id="KW-1185">Reference proteome</keyword>